<gene>
    <name evidence="1" type="ORF">H8710_01465</name>
</gene>
<dbReference type="RefSeq" id="WP_249293614.1">
    <property type="nucleotide sequence ID" value="NZ_JACRSV010000001.1"/>
</dbReference>
<dbReference type="Proteomes" id="UP000610760">
    <property type="component" value="Unassembled WGS sequence"/>
</dbReference>
<proteinExistence type="predicted"/>
<evidence type="ECO:0000313" key="2">
    <source>
        <dbReference type="Proteomes" id="UP000610760"/>
    </source>
</evidence>
<reference evidence="1" key="1">
    <citation type="submission" date="2020-08" db="EMBL/GenBank/DDBJ databases">
        <title>Genome public.</title>
        <authorList>
            <person name="Liu C."/>
            <person name="Sun Q."/>
        </authorList>
    </citation>
    <scope>NUCLEOTIDE SEQUENCE</scope>
    <source>
        <strain evidence="1">NSJ-33</strain>
    </source>
</reference>
<comment type="caution">
    <text evidence="1">The sequence shown here is derived from an EMBL/GenBank/DDBJ whole genome shotgun (WGS) entry which is preliminary data.</text>
</comment>
<keyword evidence="2" id="KW-1185">Reference proteome</keyword>
<sequence>MSTINTEKLSITSVELIHGYNLAGECEFILDEVQSATVSNTEEKVNITGKGGRVLGSLKKNKAVKVTGSNGLICGGMMAAQTGGEVINSETKMIVRATEILAVASTTATLTSTPVKTESVKVYIKNKNGTLGTALKAAAAETPAAGEYKLADKTITVAADAAGSELVCFYDREVTAAKVSNASDSYSKTLSVYMDCLASDPCGELYRVQFVFPRADFTGNFDLAIGENPAVHSFEFESVAGGCGGRANLWDCIIFGDGADE</sequence>
<organism evidence="1 2">
    <name type="scientific">Fumia xinanensis</name>
    <dbReference type="NCBI Taxonomy" id="2763659"/>
    <lineage>
        <taxon>Bacteria</taxon>
        <taxon>Bacillati</taxon>
        <taxon>Bacillota</taxon>
        <taxon>Clostridia</taxon>
        <taxon>Eubacteriales</taxon>
        <taxon>Oscillospiraceae</taxon>
        <taxon>Fumia</taxon>
    </lineage>
</organism>
<evidence type="ECO:0000313" key="1">
    <source>
        <dbReference type="EMBL" id="MBC8558729.1"/>
    </source>
</evidence>
<accession>A0A926E278</accession>
<dbReference type="EMBL" id="JACRSV010000001">
    <property type="protein sequence ID" value="MBC8558729.1"/>
    <property type="molecule type" value="Genomic_DNA"/>
</dbReference>
<dbReference type="AlphaFoldDB" id="A0A926E278"/>
<name>A0A926E278_9FIRM</name>
<protein>
    <submittedName>
        <fullName evidence="1">Uncharacterized protein</fullName>
    </submittedName>
</protein>